<sequence length="132" mass="14968">GQAEAGRASPPPQRAQERHLWRCAHQELVQQHDRGHHRHGGQRPVVGLGRKRRLQGLPQVDALRSPAGGREGRPRRHGARSPQGRRAGEGSRLRPRDRHPVAAEQRHRGRWHQRRHPHPAQRLPPQEAAPGL</sequence>
<feature type="compositionally biased region" description="Basic and acidic residues" evidence="1">
    <location>
        <begin position="86"/>
        <end position="106"/>
    </location>
</feature>
<gene>
    <name evidence="2" type="ORF">AVDCRST_MAG50-3167</name>
</gene>
<evidence type="ECO:0000313" key="2">
    <source>
        <dbReference type="EMBL" id="CAA9266354.1"/>
    </source>
</evidence>
<accession>A0A6J4J2T6</accession>
<dbReference type="GO" id="GO:0005840">
    <property type="term" value="C:ribosome"/>
    <property type="evidence" value="ECO:0007669"/>
    <property type="project" value="UniProtKB-KW"/>
</dbReference>
<feature type="compositionally biased region" description="Basic residues" evidence="1">
    <location>
        <begin position="107"/>
        <end position="119"/>
    </location>
</feature>
<feature type="region of interest" description="Disordered" evidence="1">
    <location>
        <begin position="27"/>
        <end position="132"/>
    </location>
</feature>
<dbReference type="AlphaFoldDB" id="A0A6J4J2T6"/>
<feature type="non-terminal residue" evidence="2">
    <location>
        <position position="132"/>
    </location>
</feature>
<dbReference type="EMBL" id="CADCTF010000150">
    <property type="protein sequence ID" value="CAA9266354.1"/>
    <property type="molecule type" value="Genomic_DNA"/>
</dbReference>
<reference evidence="2" key="1">
    <citation type="submission" date="2020-02" db="EMBL/GenBank/DDBJ databases">
        <authorList>
            <person name="Meier V. D."/>
        </authorList>
    </citation>
    <scope>NUCLEOTIDE SEQUENCE</scope>
    <source>
        <strain evidence="2">AVDCRST_MAG50</strain>
    </source>
</reference>
<keyword evidence="2" id="KW-0687">Ribonucleoprotein</keyword>
<proteinExistence type="predicted"/>
<organism evidence="2">
    <name type="scientific">uncultured Acidimicrobiales bacterium</name>
    <dbReference type="NCBI Taxonomy" id="310071"/>
    <lineage>
        <taxon>Bacteria</taxon>
        <taxon>Bacillati</taxon>
        <taxon>Actinomycetota</taxon>
        <taxon>Acidimicrobiia</taxon>
        <taxon>Acidimicrobiales</taxon>
        <taxon>environmental samples</taxon>
    </lineage>
</organism>
<feature type="non-terminal residue" evidence="2">
    <location>
        <position position="1"/>
    </location>
</feature>
<name>A0A6J4J2T6_9ACTN</name>
<evidence type="ECO:0000256" key="1">
    <source>
        <dbReference type="SAM" id="MobiDB-lite"/>
    </source>
</evidence>
<protein>
    <submittedName>
        <fullName evidence="2">SSU ribosomal protein S11p (S14e)</fullName>
    </submittedName>
</protein>
<keyword evidence="2" id="KW-0689">Ribosomal protein</keyword>